<feature type="transmembrane region" description="Helical" evidence="5">
    <location>
        <begin position="183"/>
        <end position="203"/>
    </location>
</feature>
<dbReference type="GO" id="GO:0016255">
    <property type="term" value="P:attachment of GPI anchor to protein"/>
    <property type="evidence" value="ECO:0007669"/>
    <property type="project" value="TreeGrafter"/>
</dbReference>
<dbReference type="OrthoDB" id="445301at2759"/>
<feature type="transmembrane region" description="Helical" evidence="5">
    <location>
        <begin position="280"/>
        <end position="298"/>
    </location>
</feature>
<dbReference type="Proteomes" id="UP000785200">
    <property type="component" value="Unassembled WGS sequence"/>
</dbReference>
<dbReference type="AlphaFoldDB" id="A0A9P6VGI5"/>
<accession>A0A9P6VGI5</accession>
<dbReference type="Gene3D" id="1.20.1540.10">
    <property type="entry name" value="Rhomboid-like"/>
    <property type="match status" value="1"/>
</dbReference>
<dbReference type="PANTHER" id="PTHR13304">
    <property type="entry name" value="GLYCOSYLPHOSPHATIDYLINOSITOL ANCHOR ATTACHMENT 1 PROTEIN"/>
    <property type="match status" value="1"/>
</dbReference>
<reference evidence="7" key="1">
    <citation type="submission" date="2019-07" db="EMBL/GenBank/DDBJ databases">
        <title>Hyphodiscus hymeniophilus genome sequencing and assembly.</title>
        <authorList>
            <person name="Kramer G."/>
            <person name="Nodwell J."/>
        </authorList>
    </citation>
    <scope>NUCLEOTIDE SEQUENCE</scope>
    <source>
        <strain evidence="7">ATCC 34498</strain>
    </source>
</reference>
<feature type="transmembrane region" description="Helical" evidence="5">
    <location>
        <begin position="621"/>
        <end position="641"/>
    </location>
</feature>
<dbReference type="EMBL" id="VNKQ01000013">
    <property type="protein sequence ID" value="KAG0647344.1"/>
    <property type="molecule type" value="Genomic_DNA"/>
</dbReference>
<feature type="transmembrane region" description="Helical" evidence="5">
    <location>
        <begin position="715"/>
        <end position="739"/>
    </location>
</feature>
<dbReference type="GO" id="GO:0042765">
    <property type="term" value="C:GPI-anchor transamidase complex"/>
    <property type="evidence" value="ECO:0007669"/>
    <property type="project" value="InterPro"/>
</dbReference>
<name>A0A9P6VGI5_9HELO</name>
<dbReference type="Gene3D" id="3.40.630.10">
    <property type="entry name" value="Zn peptidases"/>
    <property type="match status" value="1"/>
</dbReference>
<feature type="transmembrane region" description="Helical" evidence="5">
    <location>
        <begin position="122"/>
        <end position="142"/>
    </location>
</feature>
<dbReference type="SUPFAM" id="SSF53187">
    <property type="entry name" value="Zn-dependent exopeptidases"/>
    <property type="match status" value="1"/>
</dbReference>
<feature type="transmembrane region" description="Helical" evidence="5">
    <location>
        <begin position="846"/>
        <end position="865"/>
    </location>
</feature>
<keyword evidence="8" id="KW-1185">Reference proteome</keyword>
<evidence type="ECO:0000256" key="1">
    <source>
        <dbReference type="ARBA" id="ARBA00004141"/>
    </source>
</evidence>
<dbReference type="Pfam" id="PF04114">
    <property type="entry name" value="Gaa1"/>
    <property type="match status" value="1"/>
</dbReference>
<comment type="caution">
    <text evidence="7">The sequence shown here is derived from an EMBL/GenBank/DDBJ whole genome shotgun (WGS) entry which is preliminary data.</text>
</comment>
<protein>
    <submittedName>
        <fullName evidence="7">Rhomboid</fullName>
    </submittedName>
</protein>
<dbReference type="PANTHER" id="PTHR13304:SF0">
    <property type="entry name" value="GLYCOSYLPHOSPHATIDYLINOSITOL ANCHOR ATTACHMENT 1 PROTEIN"/>
    <property type="match status" value="1"/>
</dbReference>
<evidence type="ECO:0000313" key="8">
    <source>
        <dbReference type="Proteomes" id="UP000785200"/>
    </source>
</evidence>
<comment type="subcellular location">
    <subcellularLocation>
        <location evidence="1">Membrane</location>
        <topology evidence="1">Multi-pass membrane protein</topology>
    </subcellularLocation>
</comment>
<sequence>MAPSLPQFSAARIRSYVFRLPLFTRCIILVIVLLWVVSYQSVWDVIQWGALIPKEIGLSTMYRTNTFPLIHAGFFHALMNILALTPLLERFEAEYGTLTTLALFMGPLSTIPALMYTFAETAVGLNTTVLGASIWVFTLLAVEAVKTYRTNPFFLLGDVKIPTWITPFVLVLFVSFLVPNTSFLGHICGLAFGYGWGLGYLKFLAPPEKILRWIEGKMNLLGRLPHYVSVDQKTYGRFGVLPTASATLAGNAEAGIGLGFVGASGALLQRNPKILKLPPYLSFLCIVIGVTWLLVLPLNDYSRKTYISENALLPGQVHTYFAGSDQNVFRGYKHEVDALENGSNVEVNDKMEEFFKASGLKVARQKYEYKSAGETYAGENIYAILHAPRGDATEAIVLVGAWRNMEGVLNRSGVALVLTLARYFKRWSLWSKDIIFVVTPDSKAGPQAWVDAYHDTHKSPAIDSLPLKSGALQGAIVIDYPFDHRFESIHIVYDGINGQLPNLDLLNTVVSIASGQMGIGVSLQQMWKHSDSYQDRLQTMLRGMLNQGLGHASGPHSSFIPYHVDAITLQPFGEGWQDEMAMGRVIESTFRSLNNLLEHLHQSFFFYLLMHANRFVSIGTYLPSAMLVAVNFTIMAIFLWLKSGSPLSPKEKVASTEAGEKQPLVVVEKGDAKALIPVDALTVRERELFLPLAIVAGSQFLGVVPLYIFNHTNQSMLPIVFIIFAILNNFLSPVLSILLTAHFNPTRQQYLLIKSFSLLLLGMFLSSLATLNFSLAFLVGLFSSPLTWIQPVPNRPIVKILLGFLLAVISPTVVLVGASWAWGLGIGELLKEAAFGWDVWGMNTQVVVWCVWWPAWIVGGVLLWGKPGEEKEGIKAKNRS</sequence>
<feature type="transmembrane region" description="Helical" evidence="5">
    <location>
        <begin position="154"/>
        <end position="177"/>
    </location>
</feature>
<evidence type="ECO:0000256" key="4">
    <source>
        <dbReference type="ARBA" id="ARBA00023136"/>
    </source>
</evidence>
<gene>
    <name evidence="7" type="ORF">D0Z07_7106</name>
</gene>
<keyword evidence="3 5" id="KW-1133">Transmembrane helix</keyword>
<evidence type="ECO:0000256" key="5">
    <source>
        <dbReference type="SAM" id="Phobius"/>
    </source>
</evidence>
<feature type="transmembrane region" description="Helical" evidence="5">
    <location>
        <begin position="800"/>
        <end position="826"/>
    </location>
</feature>
<dbReference type="InterPro" id="IPR007246">
    <property type="entry name" value="Gaa1"/>
</dbReference>
<dbReference type="Pfam" id="PF01694">
    <property type="entry name" value="Rhomboid"/>
    <property type="match status" value="1"/>
</dbReference>
<evidence type="ECO:0000313" key="7">
    <source>
        <dbReference type="EMBL" id="KAG0647344.1"/>
    </source>
</evidence>
<dbReference type="FunFam" id="3.40.630.10:FF:000121">
    <property type="entry name" value="GPI transamidase component (GAA1), putative"/>
    <property type="match status" value="1"/>
</dbReference>
<organism evidence="7 8">
    <name type="scientific">Hyphodiscus hymeniophilus</name>
    <dbReference type="NCBI Taxonomy" id="353542"/>
    <lineage>
        <taxon>Eukaryota</taxon>
        <taxon>Fungi</taxon>
        <taxon>Dikarya</taxon>
        <taxon>Ascomycota</taxon>
        <taxon>Pezizomycotina</taxon>
        <taxon>Leotiomycetes</taxon>
        <taxon>Helotiales</taxon>
        <taxon>Hyphodiscaceae</taxon>
        <taxon>Hyphodiscus</taxon>
    </lineage>
</organism>
<feature type="transmembrane region" description="Helical" evidence="5">
    <location>
        <begin position="16"/>
        <end position="37"/>
    </location>
</feature>
<dbReference type="InterPro" id="IPR035952">
    <property type="entry name" value="Rhomboid-like_sf"/>
</dbReference>
<keyword evidence="4 5" id="KW-0472">Membrane</keyword>
<evidence type="ECO:0000259" key="6">
    <source>
        <dbReference type="Pfam" id="PF01694"/>
    </source>
</evidence>
<dbReference type="GO" id="GO:0004252">
    <property type="term" value="F:serine-type endopeptidase activity"/>
    <property type="evidence" value="ECO:0007669"/>
    <property type="project" value="InterPro"/>
</dbReference>
<feature type="domain" description="Peptidase S54 rhomboid" evidence="6">
    <location>
        <begin position="60"/>
        <end position="201"/>
    </location>
</feature>
<proteinExistence type="predicted"/>
<feature type="transmembrane region" description="Helical" evidence="5">
    <location>
        <begin position="95"/>
        <end position="116"/>
    </location>
</feature>
<feature type="transmembrane region" description="Helical" evidence="5">
    <location>
        <begin position="69"/>
        <end position="88"/>
    </location>
</feature>
<feature type="transmembrane region" description="Helical" evidence="5">
    <location>
        <begin position="688"/>
        <end position="709"/>
    </location>
</feature>
<evidence type="ECO:0000256" key="3">
    <source>
        <dbReference type="ARBA" id="ARBA00022989"/>
    </source>
</evidence>
<dbReference type="SUPFAM" id="SSF144091">
    <property type="entry name" value="Rhomboid-like"/>
    <property type="match status" value="1"/>
</dbReference>
<dbReference type="InterPro" id="IPR022764">
    <property type="entry name" value="Peptidase_S54_rhomboid_dom"/>
</dbReference>
<keyword evidence="2 5" id="KW-0812">Transmembrane</keyword>
<evidence type="ECO:0000256" key="2">
    <source>
        <dbReference type="ARBA" id="ARBA00022692"/>
    </source>
</evidence>